<dbReference type="STRING" id="644352.J3PJD4"/>
<reference evidence="5" key="1">
    <citation type="submission" date="2010-07" db="EMBL/GenBank/DDBJ databases">
        <title>The genome sequence of Gaeumannomyces graminis var. tritici strain R3-111a-1.</title>
        <authorList>
            <consortium name="The Broad Institute Genome Sequencing Platform"/>
            <person name="Ma L.-J."/>
            <person name="Dead R."/>
            <person name="Young S."/>
            <person name="Zeng Q."/>
            <person name="Koehrsen M."/>
            <person name="Alvarado L."/>
            <person name="Berlin A."/>
            <person name="Chapman S.B."/>
            <person name="Chen Z."/>
            <person name="Freedman E."/>
            <person name="Gellesch M."/>
            <person name="Goldberg J."/>
            <person name="Griggs A."/>
            <person name="Gujja S."/>
            <person name="Heilman E.R."/>
            <person name="Heiman D."/>
            <person name="Hepburn T."/>
            <person name="Howarth C."/>
            <person name="Jen D."/>
            <person name="Larson L."/>
            <person name="Mehta T."/>
            <person name="Neiman D."/>
            <person name="Pearson M."/>
            <person name="Roberts A."/>
            <person name="Saif S."/>
            <person name="Shea T."/>
            <person name="Shenoy N."/>
            <person name="Sisk P."/>
            <person name="Stolte C."/>
            <person name="Sykes S."/>
            <person name="Walk T."/>
            <person name="White J."/>
            <person name="Yandava C."/>
            <person name="Haas B."/>
            <person name="Nusbaum C."/>
            <person name="Birren B."/>
        </authorList>
    </citation>
    <scope>NUCLEOTIDE SEQUENCE [LARGE SCALE GENOMIC DNA]</scope>
    <source>
        <strain evidence="5">R3-111a-1</strain>
    </source>
</reference>
<dbReference type="InterPro" id="IPR000073">
    <property type="entry name" value="AB_hydrolase_1"/>
</dbReference>
<dbReference type="Gene3D" id="3.40.50.1820">
    <property type="entry name" value="alpha/beta hydrolase"/>
    <property type="match status" value="1"/>
</dbReference>
<feature type="domain" description="AB hydrolase-1" evidence="2">
    <location>
        <begin position="37"/>
        <end position="271"/>
    </location>
</feature>
<feature type="region of interest" description="Disordered" evidence="1">
    <location>
        <begin position="1"/>
        <end position="30"/>
    </location>
</feature>
<reference evidence="4" key="5">
    <citation type="submission" date="2018-04" db="UniProtKB">
        <authorList>
            <consortium name="EnsemblFungi"/>
        </authorList>
    </citation>
    <scope>IDENTIFICATION</scope>
    <source>
        <strain evidence="4">R3-111a-1</strain>
    </source>
</reference>
<dbReference type="EnsemblFungi" id="EJT68812">
    <property type="protein sequence ID" value="EJT68812"/>
    <property type="gene ID" value="GGTG_13613"/>
</dbReference>
<gene>
    <name evidence="4" type="primary">20354071</name>
    <name evidence="3" type="ORF">GGTG_13613</name>
</gene>
<reference evidence="3" key="2">
    <citation type="submission" date="2010-07" db="EMBL/GenBank/DDBJ databases">
        <authorList>
            <consortium name="The Broad Institute Genome Sequencing Platform"/>
            <consortium name="Broad Institute Genome Sequencing Center for Infectious Disease"/>
            <person name="Ma L.-J."/>
            <person name="Dead R."/>
            <person name="Young S."/>
            <person name="Zeng Q."/>
            <person name="Koehrsen M."/>
            <person name="Alvarado L."/>
            <person name="Berlin A."/>
            <person name="Chapman S.B."/>
            <person name="Chen Z."/>
            <person name="Freedman E."/>
            <person name="Gellesch M."/>
            <person name="Goldberg J."/>
            <person name="Griggs A."/>
            <person name="Gujja S."/>
            <person name="Heilman E.R."/>
            <person name="Heiman D."/>
            <person name="Hepburn T."/>
            <person name="Howarth C."/>
            <person name="Jen D."/>
            <person name="Larson L."/>
            <person name="Mehta T."/>
            <person name="Neiman D."/>
            <person name="Pearson M."/>
            <person name="Roberts A."/>
            <person name="Saif S."/>
            <person name="Shea T."/>
            <person name="Shenoy N."/>
            <person name="Sisk P."/>
            <person name="Stolte C."/>
            <person name="Sykes S."/>
            <person name="Walk T."/>
            <person name="White J."/>
            <person name="Yandava C."/>
            <person name="Haas B."/>
            <person name="Nusbaum C."/>
            <person name="Birren B."/>
        </authorList>
    </citation>
    <scope>NUCLEOTIDE SEQUENCE</scope>
    <source>
        <strain evidence="3">R3-111a-1</strain>
    </source>
</reference>
<name>J3PJD4_GAET3</name>
<dbReference type="SUPFAM" id="SSF53474">
    <property type="entry name" value="alpha/beta-Hydrolases"/>
    <property type="match status" value="1"/>
</dbReference>
<dbReference type="HOGENOM" id="CLU_046066_1_3_1"/>
<dbReference type="Pfam" id="PF12697">
    <property type="entry name" value="Abhydrolase_6"/>
    <property type="match status" value="1"/>
</dbReference>
<dbReference type="EMBL" id="GL385416">
    <property type="protein sequence ID" value="EJT68812.1"/>
    <property type="molecule type" value="Genomic_DNA"/>
</dbReference>
<keyword evidence="5" id="KW-1185">Reference proteome</keyword>
<protein>
    <recommendedName>
        <fullName evidence="2">AB hydrolase-1 domain-containing protein</fullName>
    </recommendedName>
</protein>
<dbReference type="GeneID" id="20354071"/>
<reference evidence="3" key="3">
    <citation type="submission" date="2010-09" db="EMBL/GenBank/DDBJ databases">
        <title>Annotation of Gaeumannomyces graminis var. tritici R3-111a-1.</title>
        <authorList>
            <consortium name="The Broad Institute Genome Sequencing Platform"/>
            <person name="Ma L.-J."/>
            <person name="Dead R."/>
            <person name="Young S.K."/>
            <person name="Zeng Q."/>
            <person name="Gargeya S."/>
            <person name="Fitzgerald M."/>
            <person name="Haas B."/>
            <person name="Abouelleil A."/>
            <person name="Alvarado L."/>
            <person name="Arachchi H.M."/>
            <person name="Berlin A."/>
            <person name="Brown A."/>
            <person name="Chapman S.B."/>
            <person name="Chen Z."/>
            <person name="Dunbar C."/>
            <person name="Freedman E."/>
            <person name="Gearin G."/>
            <person name="Gellesch M."/>
            <person name="Goldberg J."/>
            <person name="Griggs A."/>
            <person name="Gujja S."/>
            <person name="Heiman D."/>
            <person name="Howarth C."/>
            <person name="Larson L."/>
            <person name="Lui A."/>
            <person name="MacDonald P.J.P."/>
            <person name="Mehta T."/>
            <person name="Montmayeur A."/>
            <person name="Murphy C."/>
            <person name="Neiman D."/>
            <person name="Pearson M."/>
            <person name="Priest M."/>
            <person name="Roberts A."/>
            <person name="Saif S."/>
            <person name="Shea T."/>
            <person name="Shenoy N."/>
            <person name="Sisk P."/>
            <person name="Stolte C."/>
            <person name="Sykes S."/>
            <person name="Yandava C."/>
            <person name="Wortman J."/>
            <person name="Nusbaum C."/>
            <person name="Birren B."/>
        </authorList>
    </citation>
    <scope>NUCLEOTIDE SEQUENCE</scope>
    <source>
        <strain evidence="3">R3-111a-1</strain>
    </source>
</reference>
<dbReference type="VEuPathDB" id="FungiDB:GGTG_13613"/>
<accession>J3PJD4</accession>
<dbReference type="eggNOG" id="ENOG502S15T">
    <property type="taxonomic scope" value="Eukaryota"/>
</dbReference>
<dbReference type="AlphaFoldDB" id="J3PJD4"/>
<evidence type="ECO:0000313" key="3">
    <source>
        <dbReference type="EMBL" id="EJT68812.1"/>
    </source>
</evidence>
<reference evidence="4" key="4">
    <citation type="journal article" date="2015" name="G3 (Bethesda)">
        <title>Genome sequences of three phytopathogenic species of the Magnaporthaceae family of fungi.</title>
        <authorList>
            <person name="Okagaki L.H."/>
            <person name="Nunes C.C."/>
            <person name="Sailsbery J."/>
            <person name="Clay B."/>
            <person name="Brown D."/>
            <person name="John T."/>
            <person name="Oh Y."/>
            <person name="Young N."/>
            <person name="Fitzgerald M."/>
            <person name="Haas B.J."/>
            <person name="Zeng Q."/>
            <person name="Young S."/>
            <person name="Adiconis X."/>
            <person name="Fan L."/>
            <person name="Levin J.Z."/>
            <person name="Mitchell T.K."/>
            <person name="Okubara P.A."/>
            <person name="Farman M.L."/>
            <person name="Kohn L.M."/>
            <person name="Birren B."/>
            <person name="Ma L.-J."/>
            <person name="Dean R.A."/>
        </authorList>
    </citation>
    <scope>NUCLEOTIDE SEQUENCE</scope>
    <source>
        <strain evidence="4">R3-111a-1</strain>
    </source>
</reference>
<dbReference type="PANTHER" id="PTHR37017">
    <property type="entry name" value="AB HYDROLASE-1 DOMAIN-CONTAINING PROTEIN-RELATED"/>
    <property type="match status" value="1"/>
</dbReference>
<evidence type="ECO:0000256" key="1">
    <source>
        <dbReference type="SAM" id="MobiDB-lite"/>
    </source>
</evidence>
<dbReference type="InterPro" id="IPR029058">
    <property type="entry name" value="AB_hydrolase_fold"/>
</dbReference>
<dbReference type="RefSeq" id="XP_009229794.1">
    <property type="nucleotide sequence ID" value="XM_009231530.1"/>
</dbReference>
<dbReference type="OrthoDB" id="1263307at2759"/>
<organism evidence="3">
    <name type="scientific">Gaeumannomyces tritici (strain R3-111a-1)</name>
    <name type="common">Wheat and barley take-all root rot fungus</name>
    <name type="synonym">Gaeumannomyces graminis var. tritici</name>
    <dbReference type="NCBI Taxonomy" id="644352"/>
    <lineage>
        <taxon>Eukaryota</taxon>
        <taxon>Fungi</taxon>
        <taxon>Dikarya</taxon>
        <taxon>Ascomycota</taxon>
        <taxon>Pezizomycotina</taxon>
        <taxon>Sordariomycetes</taxon>
        <taxon>Sordariomycetidae</taxon>
        <taxon>Magnaporthales</taxon>
        <taxon>Magnaporthaceae</taxon>
        <taxon>Gaeumannomyces</taxon>
    </lineage>
</organism>
<sequence>MGDRASLSPASTTPDPDGARPLAGGGGGSTSPVHFHLVHGAWHGPPTFDLLRAELEGRGHATSASALPSVGTSDPDVGLYADGAAVRADLEGLVDAGKEVVLVAHSYGGLATSNGVEGLGVRQREAEGKKGGVLSHVFVTAMAVEPGRSLESIRPDGDVPEWMNISPDGRFRSVAPEKAEENFYQDVEDKELVAKAIASLRQMTSKAFEEPSRYAPWKNGFSVGYIFTTKDACVPYPVQQAMFSQFPAGSFTATMETGHSPFLNKPKELADNLVAAYRHAKTS</sequence>
<evidence type="ECO:0000259" key="2">
    <source>
        <dbReference type="Pfam" id="PF12697"/>
    </source>
</evidence>
<evidence type="ECO:0000313" key="5">
    <source>
        <dbReference type="Proteomes" id="UP000006039"/>
    </source>
</evidence>
<dbReference type="InterPro" id="IPR052897">
    <property type="entry name" value="Sec-Metab_Biosynth_Hydrolase"/>
</dbReference>
<dbReference type="Proteomes" id="UP000006039">
    <property type="component" value="Unassembled WGS sequence"/>
</dbReference>
<proteinExistence type="predicted"/>
<evidence type="ECO:0000313" key="4">
    <source>
        <dbReference type="EnsemblFungi" id="EJT68812"/>
    </source>
</evidence>
<dbReference type="PANTHER" id="PTHR37017:SF11">
    <property type="entry name" value="ESTERASE_LIPASE_THIOESTERASE DOMAIN-CONTAINING PROTEIN"/>
    <property type="match status" value="1"/>
</dbReference>